<dbReference type="InterPro" id="IPR004995">
    <property type="entry name" value="Spore_Ger"/>
</dbReference>
<dbReference type="RefSeq" id="WP_175372989.1">
    <property type="nucleotide sequence ID" value="NZ_JABWCS010000215.1"/>
</dbReference>
<name>A0A850ET68_9BACL</name>
<keyword evidence="5" id="KW-1185">Reference proteome</keyword>
<evidence type="ECO:0000256" key="1">
    <source>
        <dbReference type="ARBA" id="ARBA00005278"/>
    </source>
</evidence>
<sequence length="516" mass="57842">MDNLTDNTGGTDYTSQLEPVSSAIPVHVQAAVQQLKDGYFQRVDDLYVRYNNVSSAPSALIYIHTIVDPSILERDLLPYLNQAVEHSDAGKKLFDRLKQYIPIGQIDHTTDMAYVAYMLLQGQVVLFIEGEANAYLFQTKLIYQRAIDEPSTEPSTSGAKEGFNESLDTSMALLRQRIRSPLFKNKKYTIGSLTQTRVVIAYIESVSNPAVIKEIERRIGSVELDALQSSHQLLEFIQDQRYTLFPLIAKTERTDRIVQHLLNGGFAIIVDGTSSTLYGPINFLELLHAPEDHNFSTWAGTFFRMLRFTAMLITIFMPSLYVALSSFHPDLLPTFLTYSIIAGRERVPFPSIVEVLLMEGTFELLREAGIRLPKIVGSTISIVGALVIGESAVNAGIISPQMVIIVSITAICSFTIPNYSLGVGLRLIRFIFIMLAGTLGFFGIVFCMMFLYLHLTGLRSVGVPYLTPVAPFRRKEMRDSLLRYPAPKLNTYSEFLAEDVNRLRFPEPAPTPNDRK</sequence>
<keyword evidence="3" id="KW-1133">Transmembrane helix</keyword>
<dbReference type="GO" id="GO:0016020">
    <property type="term" value="C:membrane"/>
    <property type="evidence" value="ECO:0007669"/>
    <property type="project" value="InterPro"/>
</dbReference>
<accession>A0A850ET68</accession>
<evidence type="ECO:0000256" key="2">
    <source>
        <dbReference type="ARBA" id="ARBA00023136"/>
    </source>
</evidence>
<protein>
    <submittedName>
        <fullName evidence="4">Spore germination protein</fullName>
    </submittedName>
</protein>
<evidence type="ECO:0000313" key="5">
    <source>
        <dbReference type="Proteomes" id="UP000564806"/>
    </source>
</evidence>
<gene>
    <name evidence="4" type="ORF">HPT30_19455</name>
</gene>
<dbReference type="InterPro" id="IPR050768">
    <property type="entry name" value="UPF0353/GerABKA_families"/>
</dbReference>
<dbReference type="AlphaFoldDB" id="A0A850ET68"/>
<keyword evidence="3" id="KW-0812">Transmembrane</keyword>
<feature type="transmembrane region" description="Helical" evidence="3">
    <location>
        <begin position="402"/>
        <end position="421"/>
    </location>
</feature>
<evidence type="ECO:0000313" key="4">
    <source>
        <dbReference type="EMBL" id="NUU62524.1"/>
    </source>
</evidence>
<comment type="caution">
    <text evidence="4">The sequence shown here is derived from an EMBL/GenBank/DDBJ whole genome shotgun (WGS) entry which is preliminary data.</text>
</comment>
<dbReference type="PANTHER" id="PTHR22550">
    <property type="entry name" value="SPORE GERMINATION PROTEIN"/>
    <property type="match status" value="1"/>
</dbReference>
<dbReference type="GO" id="GO:0009847">
    <property type="term" value="P:spore germination"/>
    <property type="evidence" value="ECO:0007669"/>
    <property type="project" value="InterPro"/>
</dbReference>
<dbReference type="Pfam" id="PF03323">
    <property type="entry name" value="GerA"/>
    <property type="match status" value="1"/>
</dbReference>
<evidence type="ECO:0000256" key="3">
    <source>
        <dbReference type="SAM" id="Phobius"/>
    </source>
</evidence>
<feature type="transmembrane region" description="Helical" evidence="3">
    <location>
        <begin position="375"/>
        <end position="395"/>
    </location>
</feature>
<dbReference type="PANTHER" id="PTHR22550:SF5">
    <property type="entry name" value="LEUCINE ZIPPER PROTEIN 4"/>
    <property type="match status" value="1"/>
</dbReference>
<reference evidence="4" key="1">
    <citation type="submission" date="2020-06" db="EMBL/GenBank/DDBJ databases">
        <title>Paenibacillus sp. nov., isolated from soil.</title>
        <authorList>
            <person name="Seo Y.L."/>
        </authorList>
    </citation>
    <scope>NUCLEOTIDE SEQUENCE [LARGE SCALE GENOMIC DNA]</scope>
    <source>
        <strain evidence="4">JW14</strain>
    </source>
</reference>
<feature type="transmembrane region" description="Helical" evidence="3">
    <location>
        <begin position="427"/>
        <end position="453"/>
    </location>
</feature>
<dbReference type="PIRSF" id="PIRSF005690">
    <property type="entry name" value="GerBA"/>
    <property type="match status" value="1"/>
</dbReference>
<feature type="transmembrane region" description="Helical" evidence="3">
    <location>
        <begin position="305"/>
        <end position="324"/>
    </location>
</feature>
<dbReference type="Proteomes" id="UP000564806">
    <property type="component" value="Unassembled WGS sequence"/>
</dbReference>
<proteinExistence type="inferred from homology"/>
<keyword evidence="2 3" id="KW-0472">Membrane</keyword>
<organism evidence="4 5">
    <name type="scientific">Paenibacillus agri</name>
    <dbReference type="NCBI Taxonomy" id="2744309"/>
    <lineage>
        <taxon>Bacteria</taxon>
        <taxon>Bacillati</taxon>
        <taxon>Bacillota</taxon>
        <taxon>Bacilli</taxon>
        <taxon>Bacillales</taxon>
        <taxon>Paenibacillaceae</taxon>
        <taxon>Paenibacillus</taxon>
    </lineage>
</organism>
<dbReference type="EMBL" id="JABWCS010000215">
    <property type="protein sequence ID" value="NUU62524.1"/>
    <property type="molecule type" value="Genomic_DNA"/>
</dbReference>
<comment type="similarity">
    <text evidence="1">Belongs to the GerABKA family.</text>
</comment>